<dbReference type="EMBL" id="HBFS01023036">
    <property type="protein sequence ID" value="CAD8922173.1"/>
    <property type="molecule type" value="Transcribed_RNA"/>
</dbReference>
<keyword evidence="1" id="KW-0560">Oxidoreductase</keyword>
<dbReference type="InterPro" id="IPR020843">
    <property type="entry name" value="ER"/>
</dbReference>
<name>A0A6T6YIW8_9STRA</name>
<evidence type="ECO:0000313" key="4">
    <source>
        <dbReference type="EMBL" id="CAD8922174.1"/>
    </source>
</evidence>
<organism evidence="3">
    <name type="scientific">Bicosoecida sp. CB-2014</name>
    <dbReference type="NCBI Taxonomy" id="1486930"/>
    <lineage>
        <taxon>Eukaryota</taxon>
        <taxon>Sar</taxon>
        <taxon>Stramenopiles</taxon>
        <taxon>Bigyra</taxon>
        <taxon>Opalozoa</taxon>
        <taxon>Bicosoecida</taxon>
    </lineage>
</organism>
<feature type="domain" description="Enoyl reductase (ER)" evidence="2">
    <location>
        <begin position="23"/>
        <end position="344"/>
    </location>
</feature>
<dbReference type="FunFam" id="3.40.50.720:FF:000121">
    <property type="entry name" value="Prostaglandin reductase 2"/>
    <property type="match status" value="1"/>
</dbReference>
<gene>
    <name evidence="3" type="ORF">BSP0115_LOCUS15436</name>
    <name evidence="4" type="ORF">BSP0115_LOCUS15437</name>
</gene>
<proteinExistence type="predicted"/>
<dbReference type="CDD" id="cd05288">
    <property type="entry name" value="PGDH"/>
    <property type="match status" value="1"/>
</dbReference>
<evidence type="ECO:0000259" key="2">
    <source>
        <dbReference type="SMART" id="SM00829"/>
    </source>
</evidence>
<dbReference type="InterPro" id="IPR045010">
    <property type="entry name" value="MDR_fam"/>
</dbReference>
<protein>
    <recommendedName>
        <fullName evidence="2">Enoyl reductase (ER) domain-containing protein</fullName>
    </recommendedName>
</protein>
<dbReference type="AlphaFoldDB" id="A0A6T6YIW8"/>
<dbReference type="SUPFAM" id="SSF50129">
    <property type="entry name" value="GroES-like"/>
    <property type="match status" value="2"/>
</dbReference>
<reference evidence="3" key="1">
    <citation type="submission" date="2021-01" db="EMBL/GenBank/DDBJ databases">
        <authorList>
            <person name="Corre E."/>
            <person name="Pelletier E."/>
            <person name="Niang G."/>
            <person name="Scheremetjew M."/>
            <person name="Finn R."/>
            <person name="Kale V."/>
            <person name="Holt S."/>
            <person name="Cochrane G."/>
            <person name="Meng A."/>
            <person name="Brown T."/>
            <person name="Cohen L."/>
        </authorList>
    </citation>
    <scope>NUCLEOTIDE SEQUENCE</scope>
    <source>
        <strain evidence="3">Ms1</strain>
    </source>
</reference>
<dbReference type="Pfam" id="PF16884">
    <property type="entry name" value="ADH_N_2"/>
    <property type="match status" value="1"/>
</dbReference>
<dbReference type="InterPro" id="IPR013149">
    <property type="entry name" value="ADH-like_C"/>
</dbReference>
<dbReference type="GO" id="GO:0016628">
    <property type="term" value="F:oxidoreductase activity, acting on the CH-CH group of donors, NAD or NADP as acceptor"/>
    <property type="evidence" value="ECO:0007669"/>
    <property type="project" value="InterPro"/>
</dbReference>
<dbReference type="EMBL" id="HBFS01023037">
    <property type="protein sequence ID" value="CAD8922174.1"/>
    <property type="molecule type" value="Transcribed_RNA"/>
</dbReference>
<dbReference type="InterPro" id="IPR041694">
    <property type="entry name" value="ADH_N_2"/>
</dbReference>
<dbReference type="SUPFAM" id="SSF51735">
    <property type="entry name" value="NAD(P)-binding Rossmann-fold domains"/>
    <property type="match status" value="1"/>
</dbReference>
<dbReference type="Gene3D" id="3.90.180.10">
    <property type="entry name" value="Medium-chain alcohol dehydrogenases, catalytic domain"/>
    <property type="match status" value="1"/>
</dbReference>
<dbReference type="InterPro" id="IPR036291">
    <property type="entry name" value="NAD(P)-bd_dom_sf"/>
</dbReference>
<evidence type="ECO:0000256" key="1">
    <source>
        <dbReference type="ARBA" id="ARBA00023002"/>
    </source>
</evidence>
<dbReference type="PANTHER" id="PTHR43205">
    <property type="entry name" value="PROSTAGLANDIN REDUCTASE"/>
    <property type="match status" value="1"/>
</dbReference>
<dbReference type="PANTHER" id="PTHR43205:SF7">
    <property type="entry name" value="PROSTAGLANDIN REDUCTASE 1"/>
    <property type="match status" value="1"/>
</dbReference>
<dbReference type="Pfam" id="PF00107">
    <property type="entry name" value="ADH_zinc_N"/>
    <property type="match status" value="1"/>
</dbReference>
<evidence type="ECO:0000313" key="3">
    <source>
        <dbReference type="EMBL" id="CAD8922173.1"/>
    </source>
</evidence>
<dbReference type="SMART" id="SM00829">
    <property type="entry name" value="PKS_ER"/>
    <property type="match status" value="1"/>
</dbReference>
<sequence length="346" mass="36394">MAAEGSNQAVIFAKRPDPAVTPDCMEVVAAPTPDAAAVKAGHVLVKTTFVSVDPYMRGRMSDAKSYAAGFQLGQPMYGGCVGEVVAVAADTAAAFAVGDVVTGFWGWARLIEVDASKGLRKVPDALLASGAPASLAVGVVGMPGWSAFLPIKHIAKPKEGDVVWVTGAAGAVGMTAGQIFKIKGCRVIGSAGSDEKVAKLKELGFDEAFNYKTKPMKEALKEYAPDGIDIFWDNVGGEATEVALNAAKTDARFVMCGAISQYNLAAEERYPIRNLVNVIGKRIHMEGFIVSKWAAEFAEASMELAGYVASGQLKFEETVIDGFENIPTALCGLFSGRNTGKMVVKV</sequence>
<accession>A0A6T6YIW8</accession>
<dbReference type="Gene3D" id="3.40.50.720">
    <property type="entry name" value="NAD(P)-binding Rossmann-like Domain"/>
    <property type="match status" value="1"/>
</dbReference>
<dbReference type="InterPro" id="IPR011032">
    <property type="entry name" value="GroES-like_sf"/>
</dbReference>